<comment type="caution">
    <text evidence="2">The sequence shown here is derived from an EMBL/GenBank/DDBJ whole genome shotgun (WGS) entry which is preliminary data.</text>
</comment>
<dbReference type="EMBL" id="JAMKFB020000015">
    <property type="protein sequence ID" value="KAL0174406.1"/>
    <property type="molecule type" value="Genomic_DNA"/>
</dbReference>
<protein>
    <submittedName>
        <fullName evidence="2">Uncharacterized protein</fullName>
    </submittedName>
</protein>
<feature type="region of interest" description="Disordered" evidence="1">
    <location>
        <begin position="1"/>
        <end position="57"/>
    </location>
</feature>
<dbReference type="AlphaFoldDB" id="A0ABD0PNW0"/>
<proteinExistence type="predicted"/>
<organism evidence="2 3">
    <name type="scientific">Cirrhinus mrigala</name>
    <name type="common">Mrigala</name>
    <dbReference type="NCBI Taxonomy" id="683832"/>
    <lineage>
        <taxon>Eukaryota</taxon>
        <taxon>Metazoa</taxon>
        <taxon>Chordata</taxon>
        <taxon>Craniata</taxon>
        <taxon>Vertebrata</taxon>
        <taxon>Euteleostomi</taxon>
        <taxon>Actinopterygii</taxon>
        <taxon>Neopterygii</taxon>
        <taxon>Teleostei</taxon>
        <taxon>Ostariophysi</taxon>
        <taxon>Cypriniformes</taxon>
        <taxon>Cyprinidae</taxon>
        <taxon>Labeoninae</taxon>
        <taxon>Labeonini</taxon>
        <taxon>Cirrhinus</taxon>
    </lineage>
</organism>
<evidence type="ECO:0000313" key="3">
    <source>
        <dbReference type="Proteomes" id="UP001529510"/>
    </source>
</evidence>
<gene>
    <name evidence="2" type="ORF">M9458_030374</name>
</gene>
<sequence length="57" mass="5988">AGDNIKHRPQKQMSQPALGGQSSEGSDLLQSPSLSTCPPFSTPFGSLSDPSARDPEF</sequence>
<dbReference type="Proteomes" id="UP001529510">
    <property type="component" value="Unassembled WGS sequence"/>
</dbReference>
<accession>A0ABD0PNW0</accession>
<name>A0ABD0PNW0_CIRMR</name>
<reference evidence="2 3" key="1">
    <citation type="submission" date="2024-05" db="EMBL/GenBank/DDBJ databases">
        <title>Genome sequencing and assembly of Indian major carp, Cirrhinus mrigala (Hamilton, 1822).</title>
        <authorList>
            <person name="Mohindra V."/>
            <person name="Chowdhury L.M."/>
            <person name="Lal K."/>
            <person name="Jena J.K."/>
        </authorList>
    </citation>
    <scope>NUCLEOTIDE SEQUENCE [LARGE SCALE GENOMIC DNA]</scope>
    <source>
        <strain evidence="2">CM1030</strain>
        <tissue evidence="2">Blood</tissue>
    </source>
</reference>
<feature type="non-terminal residue" evidence="2">
    <location>
        <position position="57"/>
    </location>
</feature>
<evidence type="ECO:0000313" key="2">
    <source>
        <dbReference type="EMBL" id="KAL0174406.1"/>
    </source>
</evidence>
<feature type="compositionally biased region" description="Polar residues" evidence="1">
    <location>
        <begin position="11"/>
        <end position="49"/>
    </location>
</feature>
<feature type="non-terminal residue" evidence="2">
    <location>
        <position position="1"/>
    </location>
</feature>
<keyword evidence="3" id="KW-1185">Reference proteome</keyword>
<evidence type="ECO:0000256" key="1">
    <source>
        <dbReference type="SAM" id="MobiDB-lite"/>
    </source>
</evidence>